<dbReference type="PROSITE" id="PS50181">
    <property type="entry name" value="FBOX"/>
    <property type="match status" value="1"/>
</dbReference>
<dbReference type="EMBL" id="NAJQ01000133">
    <property type="protein sequence ID" value="TKA77596.1"/>
    <property type="molecule type" value="Genomic_DNA"/>
</dbReference>
<dbReference type="OrthoDB" id="3939450at2759"/>
<reference evidence="2 3" key="1">
    <citation type="submission" date="2017-03" db="EMBL/GenBank/DDBJ databases">
        <title>Genomes of endolithic fungi from Antarctica.</title>
        <authorList>
            <person name="Coleine C."/>
            <person name="Masonjones S."/>
            <person name="Stajich J.E."/>
        </authorList>
    </citation>
    <scope>NUCLEOTIDE SEQUENCE [LARGE SCALE GENOMIC DNA]</scope>
    <source>
        <strain evidence="2 3">CCFEE 5184</strain>
    </source>
</reference>
<proteinExistence type="predicted"/>
<evidence type="ECO:0000313" key="2">
    <source>
        <dbReference type="EMBL" id="TKA77596.1"/>
    </source>
</evidence>
<dbReference type="AlphaFoldDB" id="A0A4U0XMN7"/>
<protein>
    <recommendedName>
        <fullName evidence="1">F-box domain-containing protein</fullName>
    </recommendedName>
</protein>
<dbReference type="Proteomes" id="UP000309340">
    <property type="component" value="Unassembled WGS sequence"/>
</dbReference>
<evidence type="ECO:0000313" key="3">
    <source>
        <dbReference type="Proteomes" id="UP000309340"/>
    </source>
</evidence>
<accession>A0A4U0XMN7</accession>
<evidence type="ECO:0000259" key="1">
    <source>
        <dbReference type="PROSITE" id="PS50181"/>
    </source>
</evidence>
<gene>
    <name evidence="2" type="ORF">B0A55_03141</name>
</gene>
<dbReference type="CDD" id="cd09917">
    <property type="entry name" value="F-box_SF"/>
    <property type="match status" value="1"/>
</dbReference>
<name>A0A4U0XMN7_9PEZI</name>
<dbReference type="InterPro" id="IPR036047">
    <property type="entry name" value="F-box-like_dom_sf"/>
</dbReference>
<dbReference type="InterPro" id="IPR001810">
    <property type="entry name" value="F-box_dom"/>
</dbReference>
<keyword evidence="3" id="KW-1185">Reference proteome</keyword>
<organism evidence="2 3">
    <name type="scientific">Friedmanniomyces simplex</name>
    <dbReference type="NCBI Taxonomy" id="329884"/>
    <lineage>
        <taxon>Eukaryota</taxon>
        <taxon>Fungi</taxon>
        <taxon>Dikarya</taxon>
        <taxon>Ascomycota</taxon>
        <taxon>Pezizomycotina</taxon>
        <taxon>Dothideomycetes</taxon>
        <taxon>Dothideomycetidae</taxon>
        <taxon>Mycosphaerellales</taxon>
        <taxon>Teratosphaeriaceae</taxon>
        <taxon>Friedmanniomyces</taxon>
    </lineage>
</organism>
<sequence>MPHFPDEIWLNILEYLSPSDVWTSLHRASKQLERCAEDILTREPLTKFTVGLGFVTSWHRHPGTIAFTFKDLNKHNPEYAFFASCIVYPQHYYDCAMQIWSHHLAQGFPEDKTRGWRVQHGYEGRVVFMALPNLAVVDGEPGVWVNWRELFNAYWGPPPVVYSPRRLLLDASHAESESLNP</sequence>
<comment type="caution">
    <text evidence="2">The sequence shown here is derived from an EMBL/GenBank/DDBJ whole genome shotgun (WGS) entry which is preliminary data.</text>
</comment>
<dbReference type="SUPFAM" id="SSF81383">
    <property type="entry name" value="F-box domain"/>
    <property type="match status" value="1"/>
</dbReference>
<feature type="domain" description="F-box" evidence="1">
    <location>
        <begin position="1"/>
        <end position="48"/>
    </location>
</feature>